<organism evidence="5">
    <name type="scientific">Lygus hesperus</name>
    <name type="common">Western plant bug</name>
    <dbReference type="NCBI Taxonomy" id="30085"/>
    <lineage>
        <taxon>Eukaryota</taxon>
        <taxon>Metazoa</taxon>
        <taxon>Ecdysozoa</taxon>
        <taxon>Arthropoda</taxon>
        <taxon>Hexapoda</taxon>
        <taxon>Insecta</taxon>
        <taxon>Pterygota</taxon>
        <taxon>Neoptera</taxon>
        <taxon>Paraneoptera</taxon>
        <taxon>Hemiptera</taxon>
        <taxon>Heteroptera</taxon>
        <taxon>Panheteroptera</taxon>
        <taxon>Cimicomorpha</taxon>
        <taxon>Miridae</taxon>
        <taxon>Mirini</taxon>
        <taxon>Lygus</taxon>
    </lineage>
</organism>
<sequence>MQPSTHRSVFVEALLQVLDNIEGGCAGCGNAFTAPHTCGCAGDCTRDVVVRVSIHLCTLHIRAACALTGTIVVVCEELVSSTCGDGHTSITLIRRQCQCIQHVFPQHSAKVLKRFANLVLLRLLLQCCCSCFLLLHCDILALAGYLTCSRGHRVYACSCMGVWHIADVCAWVAPHSAQTLSNLPSIKDFQRSFVCVLLLLLPHSSNPVRPKYSSAEIACMRDLELVFGRGCSVMVGSMYDDCCCCCYCMVSLEYDGNCKEAMEDEVEASTDEEQGWYPMKGYIGGSLSSTRSLMYCLYTVVDFARYFCSILRFAGY</sequence>
<evidence type="ECO:0000313" key="3">
    <source>
        <dbReference type="EMBL" id="JAG13575.1"/>
    </source>
</evidence>
<evidence type="ECO:0000313" key="6">
    <source>
        <dbReference type="EMBL" id="JAG13579.1"/>
    </source>
</evidence>
<evidence type="ECO:0000313" key="5">
    <source>
        <dbReference type="EMBL" id="JAG13578.1"/>
    </source>
</evidence>
<evidence type="ECO:0000313" key="2">
    <source>
        <dbReference type="EMBL" id="JAG13574.1"/>
    </source>
</evidence>
<dbReference type="EMBL" id="GBHO01030029">
    <property type="protein sequence ID" value="JAG13575.1"/>
    <property type="molecule type" value="Transcribed_RNA"/>
</dbReference>
<dbReference type="EMBL" id="GBHO01030027">
    <property type="protein sequence ID" value="JAG13577.1"/>
    <property type="molecule type" value="Transcribed_RNA"/>
</dbReference>
<name>A0A0A9X480_LYGHE</name>
<evidence type="ECO:0000313" key="8">
    <source>
        <dbReference type="EMBL" id="JAG13584.1"/>
    </source>
</evidence>
<dbReference type="EMBL" id="GBHO01030024">
    <property type="protein sequence ID" value="JAG13580.1"/>
    <property type="molecule type" value="Transcribed_RNA"/>
</dbReference>
<evidence type="ECO:0000313" key="4">
    <source>
        <dbReference type="EMBL" id="JAG13577.1"/>
    </source>
</evidence>
<dbReference type="EMBL" id="GBHO01030025">
    <property type="protein sequence ID" value="JAG13579.1"/>
    <property type="molecule type" value="Transcribed_RNA"/>
</dbReference>
<gene>
    <name evidence="7" type="ORF">CM83_21575</name>
    <name evidence="6" type="ORF">CM83_21582</name>
    <name evidence="5" type="ORF">CM83_21589</name>
    <name evidence="4" type="ORF">CM83_21597</name>
    <name evidence="3" type="ORF">CM83_21611</name>
    <name evidence="2" type="ORF">CM83_21618</name>
    <name evidence="8" type="ORF">CM83_21626</name>
    <name evidence="1" type="ORF">CM83_21687</name>
</gene>
<reference evidence="5" key="2">
    <citation type="submission" date="2014-07" db="EMBL/GenBank/DDBJ databases">
        <authorList>
            <person name="Hull J."/>
        </authorList>
    </citation>
    <scope>NUCLEOTIDE SEQUENCE</scope>
</reference>
<evidence type="ECO:0000313" key="1">
    <source>
        <dbReference type="EMBL" id="JAF98655.1"/>
    </source>
</evidence>
<protein>
    <submittedName>
        <fullName evidence="5">Uncharacterized protein</fullName>
    </submittedName>
</protein>
<reference evidence="5" key="1">
    <citation type="journal article" date="2014" name="PLoS ONE">
        <title>Transcriptome-Based Identification of ABC Transporters in the Western Tarnished Plant Bug Lygus hesperus.</title>
        <authorList>
            <person name="Hull J.J."/>
            <person name="Chaney K."/>
            <person name="Geib S.M."/>
            <person name="Fabrick J.A."/>
            <person name="Brent C.S."/>
            <person name="Walsh D."/>
            <person name="Lavine L.C."/>
        </authorList>
    </citation>
    <scope>NUCLEOTIDE SEQUENCE</scope>
</reference>
<evidence type="ECO:0000313" key="7">
    <source>
        <dbReference type="EMBL" id="JAG13580.1"/>
    </source>
</evidence>
<feature type="non-terminal residue" evidence="5">
    <location>
        <position position="316"/>
    </location>
</feature>
<dbReference type="EMBL" id="GBHO01030030">
    <property type="protein sequence ID" value="JAG13574.1"/>
    <property type="molecule type" value="Transcribed_RNA"/>
</dbReference>
<dbReference type="EMBL" id="GBHO01030026">
    <property type="protein sequence ID" value="JAG13578.1"/>
    <property type="molecule type" value="Transcribed_RNA"/>
</dbReference>
<accession>A0A0A9X480</accession>
<dbReference type="EMBL" id="GBHO01030020">
    <property type="protein sequence ID" value="JAG13584.1"/>
    <property type="molecule type" value="Transcribed_RNA"/>
</dbReference>
<dbReference type="EMBL" id="GBHO01044948">
    <property type="protein sequence ID" value="JAF98655.1"/>
    <property type="molecule type" value="Transcribed_RNA"/>
</dbReference>
<proteinExistence type="predicted"/>
<dbReference type="AlphaFoldDB" id="A0A0A9X480"/>